<sequence>MAGLSRDAAHAANGLSPLFDKEKEQQRLQLAQSVGALGGQVMEVVRTAGDIRATQAAGGQVAKPDESTLKTEEEKEKAWDSYRKALTDTAAYKAVMASYGTGSDVQRGLQAATAALQALAGGGNLQQALAGASAPYLAQLVKQATMPADEKNATASDIAANAMGHALVGAVVAQVSGRDAVAGAAGAAGGELAARLLIMQALYPGRDGNTLTETEKQSVSALASVAAGLAAGIASGSVDGAATGVQAGRNAVENNFLSSDMYSLDRKVKAAKEKGEDIAPILEAARKQAEKDREKQIASCQDNPDTCAFGRDVANDAYNAYLENGFLQGIDSDVARFVQQETAKDNAVIDQYASEFGKGMAVASEGAAWLAGAGVGVALPGKAGGSARDSKLSQSKINEIVNTPKGQRPEPSTYMSKAEIDSHLAKFDDGAVRFASMDDVKKYGTLGPDSGFVMPKSEFDKLIKESSGNLRVVEQKLGLESGYLGNSNTGIFYIQKQDLKNLKIPSGNEPGANQFWLPGGKTSGGISEAVMDFSHKPNAQLIDLNKYNGGK</sequence>
<keyword evidence="2" id="KW-0800">Toxin</keyword>
<keyword evidence="3" id="KW-1266">Target cell cytoplasm</keyword>
<dbReference type="EMBL" id="LT615367">
    <property type="protein sequence ID" value="SLM63231.1"/>
    <property type="molecule type" value="Genomic_DNA"/>
</dbReference>
<feature type="region of interest" description="Disordered" evidence="5">
    <location>
        <begin position="56"/>
        <end position="75"/>
    </location>
</feature>
<gene>
    <name evidence="7" type="ORF">DAQ1742_02340</name>
</gene>
<accession>A0A375ABA9</accession>
<name>A0A375ABA9_9GAMM</name>
<feature type="region of interest" description="Disordered" evidence="5">
    <location>
        <begin position="1"/>
        <end position="20"/>
    </location>
</feature>
<protein>
    <recommendedName>
        <fullName evidence="6">VENN motif-containing domain-containing protein</fullName>
    </recommendedName>
</protein>
<dbReference type="AlphaFoldDB" id="A0A375ABA9"/>
<dbReference type="Proteomes" id="UP000294820">
    <property type="component" value="Chromosome 1"/>
</dbReference>
<feature type="compositionally biased region" description="Basic and acidic residues" evidence="5">
    <location>
        <begin position="63"/>
        <end position="75"/>
    </location>
</feature>
<evidence type="ECO:0000256" key="2">
    <source>
        <dbReference type="ARBA" id="ARBA00022656"/>
    </source>
</evidence>
<evidence type="ECO:0000256" key="1">
    <source>
        <dbReference type="ARBA" id="ARBA00004219"/>
    </source>
</evidence>
<evidence type="ECO:0000256" key="4">
    <source>
        <dbReference type="ARBA" id="ARBA00023026"/>
    </source>
</evidence>
<dbReference type="RefSeq" id="WP_269472535.1">
    <property type="nucleotide sequence ID" value="NZ_LT615367.1"/>
</dbReference>
<proteinExistence type="predicted"/>
<reference evidence="7 8" key="1">
    <citation type="submission" date="2016-09" db="EMBL/GenBank/DDBJ databases">
        <authorList>
            <person name="Reverchon S."/>
            <person name="Nasser W."/>
            <person name="Leonard S."/>
            <person name="Brochier C."/>
            <person name="Duprey A."/>
        </authorList>
    </citation>
    <scope>NUCLEOTIDE SEQUENCE [LARGE SCALE GENOMIC DNA]</scope>
    <source>
        <strain evidence="7 8">174/2</strain>
    </source>
</reference>
<keyword evidence="8" id="KW-1185">Reference proteome</keyword>
<evidence type="ECO:0000256" key="5">
    <source>
        <dbReference type="SAM" id="MobiDB-lite"/>
    </source>
</evidence>
<dbReference type="InterPro" id="IPR006914">
    <property type="entry name" value="VENN_dom"/>
</dbReference>
<evidence type="ECO:0000313" key="8">
    <source>
        <dbReference type="Proteomes" id="UP000294820"/>
    </source>
</evidence>
<feature type="domain" description="VENN motif-containing" evidence="6">
    <location>
        <begin position="209"/>
        <end position="258"/>
    </location>
</feature>
<dbReference type="KEGG" id="daq:DAQ1742_02340"/>
<evidence type="ECO:0000259" key="6">
    <source>
        <dbReference type="Pfam" id="PF04829"/>
    </source>
</evidence>
<comment type="subcellular location">
    <subcellularLocation>
        <location evidence="1">Target cell</location>
        <location evidence="1">Target cell cytoplasm</location>
    </subcellularLocation>
</comment>
<organism evidence="7 8">
    <name type="scientific">Dickeya aquatica</name>
    <dbReference type="NCBI Taxonomy" id="1401087"/>
    <lineage>
        <taxon>Bacteria</taxon>
        <taxon>Pseudomonadati</taxon>
        <taxon>Pseudomonadota</taxon>
        <taxon>Gammaproteobacteria</taxon>
        <taxon>Enterobacterales</taxon>
        <taxon>Pectobacteriaceae</taxon>
        <taxon>Dickeya</taxon>
    </lineage>
</organism>
<dbReference type="Pfam" id="PF04829">
    <property type="entry name" value="PT-VENN"/>
    <property type="match status" value="1"/>
</dbReference>
<keyword evidence="4" id="KW-0843">Virulence</keyword>
<evidence type="ECO:0000313" key="7">
    <source>
        <dbReference type="EMBL" id="SLM63231.1"/>
    </source>
</evidence>
<dbReference type="GO" id="GO:0090729">
    <property type="term" value="F:toxin activity"/>
    <property type="evidence" value="ECO:0007669"/>
    <property type="project" value="UniProtKB-KW"/>
</dbReference>
<evidence type="ECO:0000256" key="3">
    <source>
        <dbReference type="ARBA" id="ARBA00022913"/>
    </source>
</evidence>